<dbReference type="EC" id="6.1.1.21" evidence="11"/>
<evidence type="ECO:0000256" key="1">
    <source>
        <dbReference type="ARBA" id="ARBA00004496"/>
    </source>
</evidence>
<evidence type="ECO:0000256" key="5">
    <source>
        <dbReference type="ARBA" id="ARBA00022598"/>
    </source>
</evidence>
<dbReference type="PANTHER" id="PTHR43707">
    <property type="entry name" value="HISTIDYL-TRNA SYNTHETASE"/>
    <property type="match status" value="1"/>
</dbReference>
<evidence type="ECO:0000256" key="12">
    <source>
        <dbReference type="PIRSR" id="PIRSR001549-1"/>
    </source>
</evidence>
<evidence type="ECO:0000256" key="9">
    <source>
        <dbReference type="ARBA" id="ARBA00023146"/>
    </source>
</evidence>
<dbReference type="GO" id="GO:0005524">
    <property type="term" value="F:ATP binding"/>
    <property type="evidence" value="ECO:0007669"/>
    <property type="project" value="UniProtKB-UniRule"/>
</dbReference>
<dbReference type="EMBL" id="DXHP01000210">
    <property type="protein sequence ID" value="HIW07583.1"/>
    <property type="molecule type" value="Genomic_DNA"/>
</dbReference>
<evidence type="ECO:0000256" key="2">
    <source>
        <dbReference type="ARBA" id="ARBA00008226"/>
    </source>
</evidence>
<evidence type="ECO:0000313" key="15">
    <source>
        <dbReference type="Proteomes" id="UP000823934"/>
    </source>
</evidence>
<evidence type="ECO:0000256" key="4">
    <source>
        <dbReference type="ARBA" id="ARBA00022490"/>
    </source>
</evidence>
<dbReference type="InterPro" id="IPR004154">
    <property type="entry name" value="Anticodon-bd"/>
</dbReference>
<accession>A0A9D1Q6W2</accession>
<dbReference type="SUPFAM" id="SSF52954">
    <property type="entry name" value="Class II aaRS ABD-related"/>
    <property type="match status" value="1"/>
</dbReference>
<evidence type="ECO:0000256" key="11">
    <source>
        <dbReference type="HAMAP-Rule" id="MF_00127"/>
    </source>
</evidence>
<feature type="binding site" evidence="12">
    <location>
        <position position="132"/>
    </location>
    <ligand>
        <name>L-histidine</name>
        <dbReference type="ChEBI" id="CHEBI:57595"/>
    </ligand>
</feature>
<feature type="binding site" evidence="12">
    <location>
        <position position="260"/>
    </location>
    <ligand>
        <name>L-histidine</name>
        <dbReference type="ChEBI" id="CHEBI:57595"/>
    </ligand>
</feature>
<evidence type="ECO:0000256" key="10">
    <source>
        <dbReference type="ARBA" id="ARBA00047639"/>
    </source>
</evidence>
<dbReference type="InterPro" id="IPR015807">
    <property type="entry name" value="His-tRNA-ligase"/>
</dbReference>
<reference evidence="14" key="2">
    <citation type="submission" date="2021-04" db="EMBL/GenBank/DDBJ databases">
        <authorList>
            <person name="Gilroy R."/>
        </authorList>
    </citation>
    <scope>NUCLEOTIDE SEQUENCE</scope>
    <source>
        <strain evidence="14">CHK160-9182</strain>
    </source>
</reference>
<dbReference type="NCBIfam" id="TIGR00442">
    <property type="entry name" value="hisS"/>
    <property type="match status" value="1"/>
</dbReference>
<dbReference type="Gene3D" id="3.40.50.800">
    <property type="entry name" value="Anticodon-binding domain"/>
    <property type="match status" value="1"/>
</dbReference>
<dbReference type="InterPro" id="IPR004516">
    <property type="entry name" value="HisRS/HisZ"/>
</dbReference>
<dbReference type="Proteomes" id="UP000823934">
    <property type="component" value="Unassembled WGS sequence"/>
</dbReference>
<proteinExistence type="inferred from homology"/>
<dbReference type="InterPro" id="IPR006195">
    <property type="entry name" value="aa-tRNA-synth_II"/>
</dbReference>
<dbReference type="PROSITE" id="PS50862">
    <property type="entry name" value="AA_TRNA_LIGASE_II"/>
    <property type="match status" value="1"/>
</dbReference>
<keyword evidence="7 11" id="KW-0067">ATP-binding</keyword>
<feature type="binding site" evidence="12">
    <location>
        <begin position="84"/>
        <end position="86"/>
    </location>
    <ligand>
        <name>L-histidine</name>
        <dbReference type="ChEBI" id="CHEBI:57595"/>
    </ligand>
</feature>
<dbReference type="PANTHER" id="PTHR43707:SF1">
    <property type="entry name" value="HISTIDINE--TRNA LIGASE, MITOCHONDRIAL-RELATED"/>
    <property type="match status" value="1"/>
</dbReference>
<reference evidence="14" key="1">
    <citation type="journal article" date="2021" name="PeerJ">
        <title>Extensive microbial diversity within the chicken gut microbiome revealed by metagenomics and culture.</title>
        <authorList>
            <person name="Gilroy R."/>
            <person name="Ravi A."/>
            <person name="Getino M."/>
            <person name="Pursley I."/>
            <person name="Horton D.L."/>
            <person name="Alikhan N.F."/>
            <person name="Baker D."/>
            <person name="Gharbi K."/>
            <person name="Hall N."/>
            <person name="Watson M."/>
            <person name="Adriaenssens E.M."/>
            <person name="Foster-Nyarko E."/>
            <person name="Jarju S."/>
            <person name="Secka A."/>
            <person name="Antonio M."/>
            <person name="Oren A."/>
            <person name="Chaudhuri R.R."/>
            <person name="La Ragione R."/>
            <person name="Hildebrand F."/>
            <person name="Pallen M.J."/>
        </authorList>
    </citation>
    <scope>NUCLEOTIDE SEQUENCE</scope>
    <source>
        <strain evidence="14">CHK160-9182</strain>
    </source>
</reference>
<dbReference type="InterPro" id="IPR045864">
    <property type="entry name" value="aa-tRNA-synth_II/BPL/LPL"/>
</dbReference>
<dbReference type="Pfam" id="PF03129">
    <property type="entry name" value="HGTP_anticodon"/>
    <property type="match status" value="1"/>
</dbReference>
<dbReference type="Gene3D" id="3.30.930.10">
    <property type="entry name" value="Bira Bifunctional Protein, Domain 2"/>
    <property type="match status" value="1"/>
</dbReference>
<keyword evidence="5 11" id="KW-0436">Ligase</keyword>
<comment type="similarity">
    <text evidence="2 11">Belongs to the class-II aminoacyl-tRNA synthetase family.</text>
</comment>
<dbReference type="FunFam" id="3.30.930.10:FF:000005">
    <property type="entry name" value="Histidine--tRNA ligase"/>
    <property type="match status" value="1"/>
</dbReference>
<feature type="binding site" evidence="12">
    <location>
        <position position="128"/>
    </location>
    <ligand>
        <name>L-histidine</name>
        <dbReference type="ChEBI" id="CHEBI:57595"/>
    </ligand>
</feature>
<evidence type="ECO:0000313" key="14">
    <source>
        <dbReference type="EMBL" id="HIW07583.1"/>
    </source>
</evidence>
<dbReference type="Pfam" id="PF13393">
    <property type="entry name" value="tRNA-synt_His"/>
    <property type="match status" value="1"/>
</dbReference>
<dbReference type="HAMAP" id="MF_00127">
    <property type="entry name" value="His_tRNA_synth"/>
    <property type="match status" value="1"/>
</dbReference>
<evidence type="ECO:0000259" key="13">
    <source>
        <dbReference type="PROSITE" id="PS50862"/>
    </source>
</evidence>
<keyword evidence="6 11" id="KW-0547">Nucleotide-binding</keyword>
<feature type="binding site" evidence="12">
    <location>
        <begin position="264"/>
        <end position="265"/>
    </location>
    <ligand>
        <name>L-histidine</name>
        <dbReference type="ChEBI" id="CHEBI:57595"/>
    </ligand>
</feature>
<feature type="binding site" evidence="12">
    <location>
        <position position="114"/>
    </location>
    <ligand>
        <name>L-histidine</name>
        <dbReference type="ChEBI" id="CHEBI:57595"/>
    </ligand>
</feature>
<comment type="caution">
    <text evidence="14">The sequence shown here is derived from an EMBL/GenBank/DDBJ whole genome shotgun (WGS) entry which is preliminary data.</text>
</comment>
<organism evidence="14 15">
    <name type="scientific">Candidatus Ignatzschineria merdigallinarum</name>
    <dbReference type="NCBI Taxonomy" id="2838621"/>
    <lineage>
        <taxon>Bacteria</taxon>
        <taxon>Pseudomonadati</taxon>
        <taxon>Pseudomonadota</taxon>
        <taxon>Gammaproteobacteria</taxon>
        <taxon>Cardiobacteriales</taxon>
        <taxon>Ignatzschineriaceae</taxon>
        <taxon>Ignatzschineria</taxon>
    </lineage>
</organism>
<evidence type="ECO:0000256" key="7">
    <source>
        <dbReference type="ARBA" id="ARBA00022840"/>
    </source>
</evidence>
<dbReference type="AlphaFoldDB" id="A0A9D1Q6W2"/>
<comment type="catalytic activity">
    <reaction evidence="10 11">
        <text>tRNA(His) + L-histidine + ATP = L-histidyl-tRNA(His) + AMP + diphosphate + H(+)</text>
        <dbReference type="Rhea" id="RHEA:17313"/>
        <dbReference type="Rhea" id="RHEA-COMP:9665"/>
        <dbReference type="Rhea" id="RHEA-COMP:9689"/>
        <dbReference type="ChEBI" id="CHEBI:15378"/>
        <dbReference type="ChEBI" id="CHEBI:30616"/>
        <dbReference type="ChEBI" id="CHEBI:33019"/>
        <dbReference type="ChEBI" id="CHEBI:57595"/>
        <dbReference type="ChEBI" id="CHEBI:78442"/>
        <dbReference type="ChEBI" id="CHEBI:78527"/>
        <dbReference type="ChEBI" id="CHEBI:456215"/>
        <dbReference type="EC" id="6.1.1.21"/>
    </reaction>
</comment>
<dbReference type="CDD" id="cd00773">
    <property type="entry name" value="HisRS-like_core"/>
    <property type="match status" value="1"/>
</dbReference>
<name>A0A9D1Q6W2_9GAMM</name>
<feature type="domain" description="Aminoacyl-transfer RNA synthetases class-II family profile" evidence="13">
    <location>
        <begin position="1"/>
        <end position="316"/>
    </location>
</feature>
<keyword evidence="9 11" id="KW-0030">Aminoacyl-tRNA synthetase</keyword>
<dbReference type="GO" id="GO:0005737">
    <property type="term" value="C:cytoplasm"/>
    <property type="evidence" value="ECO:0007669"/>
    <property type="project" value="UniProtKB-SubCell"/>
</dbReference>
<gene>
    <name evidence="11 14" type="primary">hisS</name>
    <name evidence="14" type="ORF">H9889_09715</name>
</gene>
<keyword evidence="8 11" id="KW-0648">Protein biosynthesis</keyword>
<dbReference type="InterPro" id="IPR036621">
    <property type="entry name" value="Anticodon-bd_dom_sf"/>
</dbReference>
<evidence type="ECO:0000256" key="8">
    <source>
        <dbReference type="ARBA" id="ARBA00022917"/>
    </source>
</evidence>
<sequence>MSKKINALRGMHDCLPSEIGYWQMIEGHLRSLFQEYGYSEIRTPMMEETRLFTRSIGEVTDIVEKEMYTFPDQNDNLSLSLRPEMTASIVRAGVQHGLFYNQIQKLWQIGPAFRYERPQKGRYRQFHQADVEVFGVETPDADAEMLAMLARFWKRLGIENEVKLEINSMGTAECRKVYREKLIAYFEGFKAQLDEDSTRRLYTNPLRILDSKNPDLNDIIAEAPKLLDHLDPESKLHFDTLCQQLDILGIDYIVNPRIVRGMDYYTRTVFEWTTTKLGSQGTVCGGGRYDKMVEELGGRATPAIGFGMGMERLILLCQACDVSANESSPLLTTVFLGDRASLQGLGVIEAIRNELPQVLISANLGGGSMKSQMKKADRSGAKYALIMGDDELDKDIVILKDLRTDGEQQEIPRIELSQFLQKI</sequence>
<dbReference type="SUPFAM" id="SSF55681">
    <property type="entry name" value="Class II aaRS and biotin synthetases"/>
    <property type="match status" value="1"/>
</dbReference>
<evidence type="ECO:0000256" key="6">
    <source>
        <dbReference type="ARBA" id="ARBA00022741"/>
    </source>
</evidence>
<dbReference type="GO" id="GO:0004821">
    <property type="term" value="F:histidine-tRNA ligase activity"/>
    <property type="evidence" value="ECO:0007669"/>
    <property type="project" value="UniProtKB-UniRule"/>
</dbReference>
<keyword evidence="4 11" id="KW-0963">Cytoplasm</keyword>
<comment type="subunit">
    <text evidence="3 11">Homodimer.</text>
</comment>
<dbReference type="PIRSF" id="PIRSF001549">
    <property type="entry name" value="His-tRNA_synth"/>
    <property type="match status" value="1"/>
</dbReference>
<dbReference type="GO" id="GO:0006427">
    <property type="term" value="P:histidyl-tRNA aminoacylation"/>
    <property type="evidence" value="ECO:0007669"/>
    <property type="project" value="UniProtKB-UniRule"/>
</dbReference>
<protein>
    <recommendedName>
        <fullName evidence="11">Histidine--tRNA ligase</fullName>
        <ecNumber evidence="11">6.1.1.21</ecNumber>
    </recommendedName>
    <alternativeName>
        <fullName evidence="11">Histidyl-tRNA synthetase</fullName>
        <shortName evidence="11">HisRS</shortName>
    </alternativeName>
</protein>
<dbReference type="InterPro" id="IPR041715">
    <property type="entry name" value="HisRS-like_core"/>
</dbReference>
<evidence type="ECO:0000256" key="3">
    <source>
        <dbReference type="ARBA" id="ARBA00011738"/>
    </source>
</evidence>
<comment type="subcellular location">
    <subcellularLocation>
        <location evidence="1 11">Cytoplasm</location>
    </subcellularLocation>
</comment>